<dbReference type="InterPro" id="IPR034660">
    <property type="entry name" value="DinB/YfiT-like"/>
</dbReference>
<dbReference type="SUPFAM" id="SSF109854">
    <property type="entry name" value="DinB/YfiT-like putative metalloenzymes"/>
    <property type="match status" value="1"/>
</dbReference>
<keyword evidence="2" id="KW-1185">Reference proteome</keyword>
<dbReference type="InterPro" id="IPR018531">
    <property type="entry name" value="DUF1993"/>
</dbReference>
<proteinExistence type="predicted"/>
<name>A0A3N5Y1W5_9ALTE</name>
<dbReference type="Proteomes" id="UP000275281">
    <property type="component" value="Unassembled WGS sequence"/>
</dbReference>
<dbReference type="EMBL" id="RPOK01000002">
    <property type="protein sequence ID" value="RPJ67250.1"/>
    <property type="molecule type" value="Genomic_DNA"/>
</dbReference>
<reference evidence="1 2" key="1">
    <citation type="submission" date="2018-11" db="EMBL/GenBank/DDBJ databases">
        <authorList>
            <person name="Ye M.-Q."/>
            <person name="Du Z.-J."/>
        </authorList>
    </citation>
    <scope>NUCLEOTIDE SEQUENCE [LARGE SCALE GENOMIC DNA]</scope>
    <source>
        <strain evidence="1 2">U0105</strain>
    </source>
</reference>
<organism evidence="1 2">
    <name type="scientific">Alteromonas sediminis</name>
    <dbReference type="NCBI Taxonomy" id="2259342"/>
    <lineage>
        <taxon>Bacteria</taxon>
        <taxon>Pseudomonadati</taxon>
        <taxon>Pseudomonadota</taxon>
        <taxon>Gammaproteobacteria</taxon>
        <taxon>Alteromonadales</taxon>
        <taxon>Alteromonadaceae</taxon>
        <taxon>Alteromonas/Salinimonas group</taxon>
        <taxon>Alteromonas</taxon>
    </lineage>
</organism>
<sequence length="190" mass="21756">MHRLILVNYWNKECWTLLTLFELTVPNYLRVINATIKVMEKGAEYLQGKGVDLDEIVTMQLADDMQPFSFQVTIVYHQAVNGMKGLLEGEFSPPQPVEKMSYSELIDYLKTGVTELSGFSEGQINARSNQPMYFKYADKSIPFTTENFVLAFTYPNLYFHATTIYDMLRMKGVPLGKPDFMGRLPIGLPE</sequence>
<dbReference type="Pfam" id="PF09351">
    <property type="entry name" value="DUF1993"/>
    <property type="match status" value="1"/>
</dbReference>
<dbReference type="AlphaFoldDB" id="A0A3N5Y1W5"/>
<accession>A0A3N5Y1W5</accession>
<comment type="caution">
    <text evidence="1">The sequence shown here is derived from an EMBL/GenBank/DDBJ whole genome shotgun (WGS) entry which is preliminary data.</text>
</comment>
<evidence type="ECO:0000313" key="1">
    <source>
        <dbReference type="EMBL" id="RPJ67250.1"/>
    </source>
</evidence>
<evidence type="ECO:0000313" key="2">
    <source>
        <dbReference type="Proteomes" id="UP000275281"/>
    </source>
</evidence>
<gene>
    <name evidence="1" type="ORF">DRW07_06870</name>
</gene>
<dbReference type="PANTHER" id="PTHR36922">
    <property type="entry name" value="BLL2446 PROTEIN"/>
    <property type="match status" value="1"/>
</dbReference>
<protein>
    <submittedName>
        <fullName evidence="1">DUF1993 domain-containing protein</fullName>
    </submittedName>
</protein>
<dbReference type="Gene3D" id="1.20.120.450">
    <property type="entry name" value="dinb family like domain"/>
    <property type="match status" value="1"/>
</dbReference>
<dbReference type="PANTHER" id="PTHR36922:SF1">
    <property type="entry name" value="DUF1993 DOMAIN-CONTAINING PROTEIN"/>
    <property type="match status" value="1"/>
</dbReference>
<dbReference type="OrthoDB" id="338237at2"/>